<feature type="domain" description="Fe2OG dioxygenase" evidence="2">
    <location>
        <begin position="118"/>
        <end position="231"/>
    </location>
</feature>
<keyword evidence="1" id="KW-0479">Metal-binding</keyword>
<name>A0A545UDW1_9GAMM</name>
<evidence type="ECO:0000259" key="2">
    <source>
        <dbReference type="PROSITE" id="PS51471"/>
    </source>
</evidence>
<dbReference type="Proteomes" id="UP000315439">
    <property type="component" value="Unassembled WGS sequence"/>
</dbReference>
<reference evidence="3 4" key="1">
    <citation type="submission" date="2019-07" db="EMBL/GenBank/DDBJ databases">
        <title>Draft genome for Aliikangiella sp. M105.</title>
        <authorList>
            <person name="Wang G."/>
        </authorList>
    </citation>
    <scope>NUCLEOTIDE SEQUENCE [LARGE SCALE GENOMIC DNA]</scope>
    <source>
        <strain evidence="3 4">M105</strain>
    </source>
</reference>
<organism evidence="3 4">
    <name type="scientific">Aliikangiella coralliicola</name>
    <dbReference type="NCBI Taxonomy" id="2592383"/>
    <lineage>
        <taxon>Bacteria</taxon>
        <taxon>Pseudomonadati</taxon>
        <taxon>Pseudomonadota</taxon>
        <taxon>Gammaproteobacteria</taxon>
        <taxon>Oceanospirillales</taxon>
        <taxon>Pleioneaceae</taxon>
        <taxon>Aliikangiella</taxon>
    </lineage>
</organism>
<dbReference type="Gene3D" id="2.60.120.620">
    <property type="entry name" value="q2cbj1_9rhob like domain"/>
    <property type="match status" value="1"/>
</dbReference>
<gene>
    <name evidence="3" type="ORF">FLL46_12285</name>
</gene>
<protein>
    <submittedName>
        <fullName evidence="3">Proline hydroxylase</fullName>
    </submittedName>
</protein>
<evidence type="ECO:0000256" key="1">
    <source>
        <dbReference type="RuleBase" id="RU003682"/>
    </source>
</evidence>
<comment type="caution">
    <text evidence="3">The sequence shown here is derived from an EMBL/GenBank/DDBJ whole genome shotgun (WGS) entry which is preliminary data.</text>
</comment>
<dbReference type="OrthoDB" id="9781972at2"/>
<evidence type="ECO:0000313" key="4">
    <source>
        <dbReference type="Proteomes" id="UP000315439"/>
    </source>
</evidence>
<keyword evidence="1" id="KW-0408">Iron</keyword>
<dbReference type="EMBL" id="VIKS01000007">
    <property type="protein sequence ID" value="TQV87659.1"/>
    <property type="molecule type" value="Genomic_DNA"/>
</dbReference>
<keyword evidence="4" id="KW-1185">Reference proteome</keyword>
<proteinExistence type="inferred from homology"/>
<dbReference type="AlphaFoldDB" id="A0A545UDW1"/>
<dbReference type="GO" id="GO:0046872">
    <property type="term" value="F:metal ion binding"/>
    <property type="evidence" value="ECO:0007669"/>
    <property type="project" value="UniProtKB-KW"/>
</dbReference>
<accession>A0A545UDW1</accession>
<evidence type="ECO:0000313" key="3">
    <source>
        <dbReference type="EMBL" id="TQV87659.1"/>
    </source>
</evidence>
<sequence>MNQADICFDSEVYSGLSQDGFHILPGKLSVEECNQLRLLFEKDERFRNTINMTRYGFGQGTYRYFQYPLPTIIQSLRESLYSQLAPIANQWTKRLRLNFTYPEDHQTFLQNCHAQGQTKPTPLILRYRREDYNRLHQDLYGEIAFPFQVIFQLSQPGSEFSGGELVLTEQAPRRQTKVSVINLNQGDAVIIATQYFPRKGSRGDYRVQLKHGVSQIHRGERFSMGIIFHDAK</sequence>
<comment type="similarity">
    <text evidence="1">Belongs to the iron/ascorbate-dependent oxidoreductase family.</text>
</comment>
<dbReference type="Pfam" id="PF09859">
    <property type="entry name" value="Oxygenase-NA"/>
    <property type="match status" value="1"/>
</dbReference>
<dbReference type="InterPro" id="IPR018655">
    <property type="entry name" value="DUF2086"/>
</dbReference>
<dbReference type="GO" id="GO:0016491">
    <property type="term" value="F:oxidoreductase activity"/>
    <property type="evidence" value="ECO:0007669"/>
    <property type="project" value="UniProtKB-KW"/>
</dbReference>
<dbReference type="PROSITE" id="PS51471">
    <property type="entry name" value="FE2OG_OXY"/>
    <property type="match status" value="1"/>
</dbReference>
<dbReference type="InterPro" id="IPR005123">
    <property type="entry name" value="Oxoglu/Fe-dep_dioxygenase_dom"/>
</dbReference>
<keyword evidence="1" id="KW-0560">Oxidoreductase</keyword>